<dbReference type="Proteomes" id="UP000011713">
    <property type="component" value="Unassembled WGS sequence"/>
</dbReference>
<evidence type="ECO:0000256" key="1">
    <source>
        <dbReference type="SAM" id="MobiDB-lite"/>
    </source>
</evidence>
<feature type="region of interest" description="Disordered" evidence="1">
    <location>
        <begin position="149"/>
        <end position="175"/>
    </location>
</feature>
<dbReference type="AlphaFoldDB" id="M4BP94"/>
<organism evidence="2 3">
    <name type="scientific">Hyaloperonospora arabidopsidis (strain Emoy2)</name>
    <name type="common">Downy mildew agent</name>
    <name type="synonym">Peronospora arabidopsidis</name>
    <dbReference type="NCBI Taxonomy" id="559515"/>
    <lineage>
        <taxon>Eukaryota</taxon>
        <taxon>Sar</taxon>
        <taxon>Stramenopiles</taxon>
        <taxon>Oomycota</taxon>
        <taxon>Peronosporomycetes</taxon>
        <taxon>Peronosporales</taxon>
        <taxon>Peronosporaceae</taxon>
        <taxon>Hyaloperonospora</taxon>
    </lineage>
</organism>
<dbReference type="EnsemblProtists" id="HpaT808233">
    <property type="protein sequence ID" value="HpaP808233"/>
    <property type="gene ID" value="HpaG808233"/>
</dbReference>
<reference evidence="2" key="2">
    <citation type="submission" date="2015-06" db="UniProtKB">
        <authorList>
            <consortium name="EnsemblProtists"/>
        </authorList>
    </citation>
    <scope>IDENTIFICATION</scope>
    <source>
        <strain evidence="2">Emoy2</strain>
    </source>
</reference>
<keyword evidence="3" id="KW-1185">Reference proteome</keyword>
<accession>M4BP94</accession>
<dbReference type="EMBL" id="JH598491">
    <property type="status" value="NOT_ANNOTATED_CDS"/>
    <property type="molecule type" value="Genomic_DNA"/>
</dbReference>
<dbReference type="InParanoid" id="M4BP94"/>
<dbReference type="HOGENOM" id="CLU_1535422_0_0_1"/>
<name>M4BP94_HYAAE</name>
<sequence length="175" mass="19350">MLKLVDVEDGCSRLPDWTLLREEERDLKSAARVWDYASDEPSSSEQDAADVWTRCLPLVLRLPDPDETDVLDVDFSRDRLEMRDGRGAPFLVFFGGEDVVEPPDTDETEVLGVGLTDDRGEAREIPLVGFLFRGEGTIAMFSEVCCGQSGMPQDPSRLMTQGGGEPPRQGRTKAA</sequence>
<protein>
    <submittedName>
        <fullName evidence="2">Uncharacterized protein</fullName>
    </submittedName>
</protein>
<reference evidence="3" key="1">
    <citation type="journal article" date="2010" name="Science">
        <title>Signatures of adaptation to obligate biotrophy in the Hyaloperonospora arabidopsidis genome.</title>
        <authorList>
            <person name="Baxter L."/>
            <person name="Tripathy S."/>
            <person name="Ishaque N."/>
            <person name="Boot N."/>
            <person name="Cabral A."/>
            <person name="Kemen E."/>
            <person name="Thines M."/>
            <person name="Ah-Fong A."/>
            <person name="Anderson R."/>
            <person name="Badejoko W."/>
            <person name="Bittner-Eddy P."/>
            <person name="Boore J.L."/>
            <person name="Chibucos M.C."/>
            <person name="Coates M."/>
            <person name="Dehal P."/>
            <person name="Delehaunty K."/>
            <person name="Dong S."/>
            <person name="Downton P."/>
            <person name="Dumas B."/>
            <person name="Fabro G."/>
            <person name="Fronick C."/>
            <person name="Fuerstenberg S.I."/>
            <person name="Fulton L."/>
            <person name="Gaulin E."/>
            <person name="Govers F."/>
            <person name="Hughes L."/>
            <person name="Humphray S."/>
            <person name="Jiang R.H."/>
            <person name="Judelson H."/>
            <person name="Kamoun S."/>
            <person name="Kyung K."/>
            <person name="Meijer H."/>
            <person name="Minx P."/>
            <person name="Morris P."/>
            <person name="Nelson J."/>
            <person name="Phuntumart V."/>
            <person name="Qutob D."/>
            <person name="Rehmany A."/>
            <person name="Rougon-Cardoso A."/>
            <person name="Ryden P."/>
            <person name="Torto-Alalibo T."/>
            <person name="Studholme D."/>
            <person name="Wang Y."/>
            <person name="Win J."/>
            <person name="Wood J."/>
            <person name="Clifton S.W."/>
            <person name="Rogers J."/>
            <person name="Van den Ackerveken G."/>
            <person name="Jones J.D."/>
            <person name="McDowell J.M."/>
            <person name="Beynon J."/>
            <person name="Tyler B.M."/>
        </authorList>
    </citation>
    <scope>NUCLEOTIDE SEQUENCE [LARGE SCALE GENOMIC DNA]</scope>
    <source>
        <strain evidence="3">Emoy2</strain>
    </source>
</reference>
<dbReference type="VEuPathDB" id="FungiDB:HpaG808233"/>
<evidence type="ECO:0000313" key="3">
    <source>
        <dbReference type="Proteomes" id="UP000011713"/>
    </source>
</evidence>
<proteinExistence type="predicted"/>
<evidence type="ECO:0000313" key="2">
    <source>
        <dbReference type="EnsemblProtists" id="HpaP808233"/>
    </source>
</evidence>